<dbReference type="GeneID" id="25397303"/>
<gene>
    <name evidence="4" type="ORF">RCIX1068</name>
</gene>
<dbReference type="GO" id="GO:0003677">
    <property type="term" value="F:DNA binding"/>
    <property type="evidence" value="ECO:0007669"/>
    <property type="project" value="UniProtKB-UniRule"/>
</dbReference>
<keyword evidence="5" id="KW-1185">Reference proteome</keyword>
<dbReference type="Pfam" id="PF00440">
    <property type="entry name" value="TetR_N"/>
    <property type="match status" value="1"/>
</dbReference>
<evidence type="ECO:0000313" key="5">
    <source>
        <dbReference type="Proteomes" id="UP000000663"/>
    </source>
</evidence>
<dbReference type="PATRIC" id="fig|351160.9.peg.1849"/>
<feature type="domain" description="HTH tetR-type" evidence="3">
    <location>
        <begin position="18"/>
        <end position="78"/>
    </location>
</feature>
<dbReference type="PANTHER" id="PTHR43479:SF11">
    <property type="entry name" value="ACREF_ENVCD OPERON REPRESSOR-RELATED"/>
    <property type="match status" value="1"/>
</dbReference>
<name>Q0W5F3_METAR</name>
<evidence type="ECO:0000256" key="2">
    <source>
        <dbReference type="PROSITE-ProRule" id="PRU00335"/>
    </source>
</evidence>
<dbReference type="EMBL" id="AM114193">
    <property type="protein sequence ID" value="CAJ36390.1"/>
    <property type="molecule type" value="Genomic_DNA"/>
</dbReference>
<evidence type="ECO:0000313" key="4">
    <source>
        <dbReference type="EMBL" id="CAJ36390.1"/>
    </source>
</evidence>
<dbReference type="InterPro" id="IPR009057">
    <property type="entry name" value="Homeodomain-like_sf"/>
</dbReference>
<feature type="DNA-binding region" description="H-T-H motif" evidence="2">
    <location>
        <begin position="41"/>
        <end position="60"/>
    </location>
</feature>
<dbReference type="PROSITE" id="PS50977">
    <property type="entry name" value="HTH_TETR_2"/>
    <property type="match status" value="1"/>
</dbReference>
<evidence type="ECO:0000256" key="1">
    <source>
        <dbReference type="ARBA" id="ARBA00023125"/>
    </source>
</evidence>
<dbReference type="SUPFAM" id="SSF46689">
    <property type="entry name" value="Homeodomain-like"/>
    <property type="match status" value="1"/>
</dbReference>
<dbReference type="OrthoDB" id="135877at2157"/>
<reference evidence="4 5" key="1">
    <citation type="journal article" date="2006" name="Science">
        <title>Genome of rice cluster I archaea -- the key methane producers in the rice rhizosphere.</title>
        <authorList>
            <person name="Erkel C."/>
            <person name="Kube M."/>
            <person name="Reinhardt R."/>
            <person name="Liesack W."/>
        </authorList>
    </citation>
    <scope>NUCLEOTIDE SEQUENCE [LARGE SCALE GENOMIC DNA]</scope>
    <source>
        <strain evidence="5">DSM 22066 / NBRC 105507 / MRE50</strain>
    </source>
</reference>
<organism evidence="4 5">
    <name type="scientific">Methanocella arvoryzae (strain DSM 22066 / NBRC 105507 / MRE50)</name>
    <dbReference type="NCBI Taxonomy" id="351160"/>
    <lineage>
        <taxon>Archaea</taxon>
        <taxon>Methanobacteriati</taxon>
        <taxon>Methanobacteriota</taxon>
        <taxon>Stenosarchaea group</taxon>
        <taxon>Methanomicrobia</taxon>
        <taxon>Methanocellales</taxon>
        <taxon>Methanocellaceae</taxon>
        <taxon>Methanocella</taxon>
    </lineage>
</organism>
<accession>Q0W5F3</accession>
<protein>
    <submittedName>
        <fullName evidence="4">Transcription regulator (TetR family)</fullName>
    </submittedName>
</protein>
<dbReference type="Proteomes" id="UP000000663">
    <property type="component" value="Chromosome"/>
</dbReference>
<dbReference type="STRING" id="351160.RCIX1068"/>
<dbReference type="eggNOG" id="arCOG02647">
    <property type="taxonomic scope" value="Archaea"/>
</dbReference>
<dbReference type="AlphaFoldDB" id="Q0W5F3"/>
<proteinExistence type="predicted"/>
<dbReference type="InterPro" id="IPR050624">
    <property type="entry name" value="HTH-type_Tx_Regulator"/>
</dbReference>
<evidence type="ECO:0000259" key="3">
    <source>
        <dbReference type="PROSITE" id="PS50977"/>
    </source>
</evidence>
<dbReference type="RefSeq" id="WP_012036134.1">
    <property type="nucleotide sequence ID" value="NC_009464.1"/>
</dbReference>
<dbReference type="Gene3D" id="1.10.357.10">
    <property type="entry name" value="Tetracycline Repressor, domain 2"/>
    <property type="match status" value="1"/>
</dbReference>
<keyword evidence="1 2" id="KW-0238">DNA-binding</keyword>
<dbReference type="PANTHER" id="PTHR43479">
    <property type="entry name" value="ACREF/ENVCD OPERON REPRESSOR-RELATED"/>
    <property type="match status" value="1"/>
</dbReference>
<dbReference type="InterPro" id="IPR001647">
    <property type="entry name" value="HTH_TetR"/>
</dbReference>
<sequence>MAEAEDGMPEKKTVRNKAEKIRSILSASKTLIETVGYQDVTIRDIAREAGVSVGLIYKYFPGGKPEIIREIGMGLITEMTGAGKPGSVDFDDFPGFLRVFFSRTVEYYRNNKRFIAALMVATLQDRKIFEGFEEAGLENLDGLVLFLGNFRGIDLSDKGEPRLFMAKWSDIVKSIMLHHAVYPTPFDSDEEIVELLVKISLMMWGYKSMEK</sequence>
<dbReference type="KEGG" id="rci:RCIX1068"/>